<dbReference type="AlphaFoldDB" id="A0A956NH39"/>
<comment type="caution">
    <text evidence="1">The sequence shown here is derived from an EMBL/GenBank/DDBJ whole genome shotgun (WGS) entry which is preliminary data.</text>
</comment>
<feature type="non-terminal residue" evidence="1">
    <location>
        <position position="85"/>
    </location>
</feature>
<sequence>MPGTSRSAARDFADELESNDYLPILQLVFVVEIPNPEVVPPGALLLSVEVSGEMGKEPSGLVFTSPGLPMLRKRFDQSSPYVLDP</sequence>
<proteinExistence type="predicted"/>
<name>A0A956NH39_UNCEI</name>
<protein>
    <submittedName>
        <fullName evidence="1">Uncharacterized protein</fullName>
    </submittedName>
</protein>
<organism evidence="1 2">
    <name type="scientific">Eiseniibacteriota bacterium</name>
    <dbReference type="NCBI Taxonomy" id="2212470"/>
    <lineage>
        <taxon>Bacteria</taxon>
        <taxon>Candidatus Eiseniibacteriota</taxon>
    </lineage>
</organism>
<evidence type="ECO:0000313" key="1">
    <source>
        <dbReference type="EMBL" id="MCA9759265.1"/>
    </source>
</evidence>
<reference evidence="1" key="2">
    <citation type="journal article" date="2021" name="Microbiome">
        <title>Successional dynamics and alternative stable states in a saline activated sludge microbial community over 9 years.</title>
        <authorList>
            <person name="Wang Y."/>
            <person name="Ye J."/>
            <person name="Ju F."/>
            <person name="Liu L."/>
            <person name="Boyd J.A."/>
            <person name="Deng Y."/>
            <person name="Parks D.H."/>
            <person name="Jiang X."/>
            <person name="Yin X."/>
            <person name="Woodcroft B.J."/>
            <person name="Tyson G.W."/>
            <person name="Hugenholtz P."/>
            <person name="Polz M.F."/>
            <person name="Zhang T."/>
        </authorList>
    </citation>
    <scope>NUCLEOTIDE SEQUENCE</scope>
    <source>
        <strain evidence="1">HKST-UBA02</strain>
    </source>
</reference>
<evidence type="ECO:0000313" key="2">
    <source>
        <dbReference type="Proteomes" id="UP000739538"/>
    </source>
</evidence>
<reference evidence="1" key="1">
    <citation type="submission" date="2020-04" db="EMBL/GenBank/DDBJ databases">
        <authorList>
            <person name="Zhang T."/>
        </authorList>
    </citation>
    <scope>NUCLEOTIDE SEQUENCE</scope>
    <source>
        <strain evidence="1">HKST-UBA02</strain>
    </source>
</reference>
<dbReference type="EMBL" id="JAGQHS010000299">
    <property type="protein sequence ID" value="MCA9759265.1"/>
    <property type="molecule type" value="Genomic_DNA"/>
</dbReference>
<dbReference type="Proteomes" id="UP000739538">
    <property type="component" value="Unassembled WGS sequence"/>
</dbReference>
<accession>A0A956NH39</accession>
<gene>
    <name evidence="1" type="ORF">KDA27_25965</name>
</gene>